<accession>A0A6P8HVF1</accession>
<evidence type="ECO:0000313" key="14">
    <source>
        <dbReference type="RefSeq" id="XP_031560379.1"/>
    </source>
</evidence>
<dbReference type="RefSeq" id="XP_031560379.1">
    <property type="nucleotide sequence ID" value="XM_031704519.1"/>
</dbReference>
<protein>
    <submittedName>
        <fullName evidence="14">Trace amine-associated receptor 4-like isoform X2</fullName>
    </submittedName>
</protein>
<keyword evidence="8 9" id="KW-0807">Transducer</keyword>
<evidence type="ECO:0000256" key="11">
    <source>
        <dbReference type="SAM" id="SignalP"/>
    </source>
</evidence>
<evidence type="ECO:0000256" key="6">
    <source>
        <dbReference type="ARBA" id="ARBA00023136"/>
    </source>
</evidence>
<evidence type="ECO:0000256" key="10">
    <source>
        <dbReference type="SAM" id="Phobius"/>
    </source>
</evidence>
<comment type="subcellular location">
    <subcellularLocation>
        <location evidence="1">Cell membrane</location>
        <topology evidence="1">Multi-pass membrane protein</topology>
    </subcellularLocation>
</comment>
<dbReference type="CDD" id="cd00637">
    <property type="entry name" value="7tm_classA_rhodopsin-like"/>
    <property type="match status" value="1"/>
</dbReference>
<dbReference type="PRINTS" id="PR00237">
    <property type="entry name" value="GPCRRHODOPSN"/>
</dbReference>
<feature type="transmembrane region" description="Helical" evidence="10">
    <location>
        <begin position="114"/>
        <end position="141"/>
    </location>
</feature>
<feature type="signal peptide" evidence="11">
    <location>
        <begin position="1"/>
        <end position="20"/>
    </location>
</feature>
<organism evidence="13 14">
    <name type="scientific">Actinia tenebrosa</name>
    <name type="common">Australian red waratah sea anemone</name>
    <dbReference type="NCBI Taxonomy" id="6105"/>
    <lineage>
        <taxon>Eukaryota</taxon>
        <taxon>Metazoa</taxon>
        <taxon>Cnidaria</taxon>
        <taxon>Anthozoa</taxon>
        <taxon>Hexacorallia</taxon>
        <taxon>Actiniaria</taxon>
        <taxon>Actiniidae</taxon>
        <taxon>Actinia</taxon>
    </lineage>
</organism>
<evidence type="ECO:0000256" key="2">
    <source>
        <dbReference type="ARBA" id="ARBA00022475"/>
    </source>
</evidence>
<dbReference type="PROSITE" id="PS50262">
    <property type="entry name" value="G_PROTEIN_RECEP_F1_2"/>
    <property type="match status" value="1"/>
</dbReference>
<evidence type="ECO:0000256" key="9">
    <source>
        <dbReference type="RuleBase" id="RU000688"/>
    </source>
</evidence>
<evidence type="ECO:0000313" key="13">
    <source>
        <dbReference type="Proteomes" id="UP000515163"/>
    </source>
</evidence>
<dbReference type="PANTHER" id="PTHR24249:SF372">
    <property type="entry name" value="G-PROTEIN COUPLED RECEPTORS FAMILY 1 PROFILE DOMAIN-CONTAINING PROTEIN"/>
    <property type="match status" value="1"/>
</dbReference>
<evidence type="ECO:0000256" key="8">
    <source>
        <dbReference type="ARBA" id="ARBA00023224"/>
    </source>
</evidence>
<keyword evidence="3 9" id="KW-0812">Transmembrane</keyword>
<dbReference type="SUPFAM" id="SSF81321">
    <property type="entry name" value="Family A G protein-coupled receptor-like"/>
    <property type="match status" value="1"/>
</dbReference>
<keyword evidence="4 10" id="KW-1133">Transmembrane helix</keyword>
<reference evidence="14" key="1">
    <citation type="submission" date="2025-08" db="UniProtKB">
        <authorList>
            <consortium name="RefSeq"/>
        </authorList>
    </citation>
    <scope>IDENTIFICATION</scope>
    <source>
        <tissue evidence="14">Tentacle</tissue>
    </source>
</reference>
<dbReference type="InterPro" id="IPR017452">
    <property type="entry name" value="GPCR_Rhodpsn_7TM"/>
</dbReference>
<evidence type="ECO:0000256" key="3">
    <source>
        <dbReference type="ARBA" id="ARBA00022692"/>
    </source>
</evidence>
<keyword evidence="11" id="KW-0732">Signal</keyword>
<feature type="chain" id="PRO_5028100527" evidence="11">
    <location>
        <begin position="21"/>
        <end position="249"/>
    </location>
</feature>
<comment type="similarity">
    <text evidence="9">Belongs to the G-protein coupled receptor 1 family.</text>
</comment>
<name>A0A6P8HVF1_ACTTE</name>
<keyword evidence="7 9" id="KW-0675">Receptor</keyword>
<keyword evidence="2" id="KW-1003">Cell membrane</keyword>
<dbReference type="Proteomes" id="UP000515163">
    <property type="component" value="Unplaced"/>
</dbReference>
<keyword evidence="6 10" id="KW-0472">Membrane</keyword>
<dbReference type="GeneID" id="116296496"/>
<dbReference type="InterPro" id="IPR050569">
    <property type="entry name" value="TAAR"/>
</dbReference>
<dbReference type="GO" id="GO:0005886">
    <property type="term" value="C:plasma membrane"/>
    <property type="evidence" value="ECO:0007669"/>
    <property type="project" value="UniProtKB-SubCell"/>
</dbReference>
<keyword evidence="13" id="KW-1185">Reference proteome</keyword>
<dbReference type="OrthoDB" id="10042731at2759"/>
<proteinExistence type="inferred from homology"/>
<evidence type="ECO:0000256" key="5">
    <source>
        <dbReference type="ARBA" id="ARBA00023040"/>
    </source>
</evidence>
<dbReference type="GO" id="GO:0004930">
    <property type="term" value="F:G protein-coupled receptor activity"/>
    <property type="evidence" value="ECO:0007669"/>
    <property type="project" value="UniProtKB-KW"/>
</dbReference>
<dbReference type="PANTHER" id="PTHR24249">
    <property type="entry name" value="HISTAMINE RECEPTOR-RELATED G-PROTEIN COUPLED RECEPTOR"/>
    <property type="match status" value="1"/>
</dbReference>
<sequence length="249" mass="28506">MTNFCLVYLAVSDLLASIVAIPLIVICNTTADLDCTAMDFATRFIAISTILHLMVVSTERFIMIVYPMYYIKLVTKKRIIVVLGSVWVFSLTVVLIQLSWVINETQAVKYDLSYSLTTFCGIVLPALCFMIFIYSKIFTVLRIQIKKIKRHNIPESLQANKVSEDVASKRSEHRAVLVFALMIITFVLDLGIEVPAAEFWLFLRFATSLMNPLLYTFLKTDFKKALIGRIRSESQRFYKSVNTQNETRI</sequence>
<feature type="domain" description="G-protein coupled receptors family 1 profile" evidence="12">
    <location>
        <begin position="1"/>
        <end position="188"/>
    </location>
</feature>
<evidence type="ECO:0000256" key="4">
    <source>
        <dbReference type="ARBA" id="ARBA00022989"/>
    </source>
</evidence>
<dbReference type="PROSITE" id="PS00237">
    <property type="entry name" value="G_PROTEIN_RECEP_F1_1"/>
    <property type="match status" value="1"/>
</dbReference>
<evidence type="ECO:0000259" key="12">
    <source>
        <dbReference type="PROSITE" id="PS50262"/>
    </source>
</evidence>
<dbReference type="Pfam" id="PF00001">
    <property type="entry name" value="7tm_1"/>
    <property type="match status" value="1"/>
</dbReference>
<feature type="transmembrane region" description="Helical" evidence="10">
    <location>
        <begin position="175"/>
        <end position="193"/>
    </location>
</feature>
<feature type="transmembrane region" description="Helical" evidence="10">
    <location>
        <begin position="79"/>
        <end position="102"/>
    </location>
</feature>
<dbReference type="AlphaFoldDB" id="A0A6P8HVF1"/>
<evidence type="ECO:0000256" key="7">
    <source>
        <dbReference type="ARBA" id="ARBA00023170"/>
    </source>
</evidence>
<dbReference type="Gene3D" id="1.20.1070.10">
    <property type="entry name" value="Rhodopsin 7-helix transmembrane proteins"/>
    <property type="match status" value="1"/>
</dbReference>
<keyword evidence="5 9" id="KW-0297">G-protein coupled receptor</keyword>
<evidence type="ECO:0000256" key="1">
    <source>
        <dbReference type="ARBA" id="ARBA00004651"/>
    </source>
</evidence>
<feature type="transmembrane region" description="Helical" evidence="10">
    <location>
        <begin position="44"/>
        <end position="67"/>
    </location>
</feature>
<dbReference type="InterPro" id="IPR000276">
    <property type="entry name" value="GPCR_Rhodpsn"/>
</dbReference>
<gene>
    <name evidence="14" type="primary">LOC116296496</name>
</gene>